<dbReference type="HOGENOM" id="CLU_020336_11_0_1"/>
<evidence type="ECO:0000313" key="4">
    <source>
        <dbReference type="Proteomes" id="UP000027265"/>
    </source>
</evidence>
<keyword evidence="1" id="KW-0812">Transmembrane</keyword>
<dbReference type="Pfam" id="PF12697">
    <property type="entry name" value="Abhydrolase_6"/>
    <property type="match status" value="1"/>
</dbReference>
<evidence type="ECO:0000256" key="1">
    <source>
        <dbReference type="SAM" id="Phobius"/>
    </source>
</evidence>
<feature type="transmembrane region" description="Helical" evidence="1">
    <location>
        <begin position="7"/>
        <end position="29"/>
    </location>
</feature>
<dbReference type="OrthoDB" id="408373at2759"/>
<dbReference type="InterPro" id="IPR000073">
    <property type="entry name" value="AB_hydrolase_1"/>
</dbReference>
<dbReference type="AlphaFoldDB" id="A0A067QAL8"/>
<dbReference type="InterPro" id="IPR050228">
    <property type="entry name" value="Carboxylesterase_BioH"/>
</dbReference>
<dbReference type="InParanoid" id="A0A067QAL8"/>
<sequence>MALLKTTYQCLTFTLLVIPSVLFTAYFFAQFPSPPAPTLIHPSLASLGSDSRACAIYPEDFYQGGSYVNLPYGKVRYWLFGPENGKKIVFIHGFSIPAIIWKDVAPVMASRGYRVLLFDLYGRGYSEAPQTTYDASLYTTQLALLMQHIKWDKAYIAGVSMGGAIAAEFTATFPHLVEDKVALICSAGLIDSADLSKTMRFMSSPLVQSLASSSPFRLYLRKLANSTSENPIAELVRIQSAHLPGYNPALASSLRHGPIRGARQAVVELGKSGRGVLLVWGTADNTVPYKYASQFTSLLPTSSLVTIEGGGHDLTLSHPERVSDALLGFFGGK</sequence>
<dbReference type="PRINTS" id="PR00412">
    <property type="entry name" value="EPOXHYDRLASE"/>
</dbReference>
<organism evidence="3 4">
    <name type="scientific">Jaapia argillacea MUCL 33604</name>
    <dbReference type="NCBI Taxonomy" id="933084"/>
    <lineage>
        <taxon>Eukaryota</taxon>
        <taxon>Fungi</taxon>
        <taxon>Dikarya</taxon>
        <taxon>Basidiomycota</taxon>
        <taxon>Agaricomycotina</taxon>
        <taxon>Agaricomycetes</taxon>
        <taxon>Agaricomycetidae</taxon>
        <taxon>Jaapiales</taxon>
        <taxon>Jaapiaceae</taxon>
        <taxon>Jaapia</taxon>
    </lineage>
</organism>
<protein>
    <recommendedName>
        <fullName evidence="2">AB hydrolase-1 domain-containing protein</fullName>
    </recommendedName>
</protein>
<proteinExistence type="predicted"/>
<name>A0A067QAL8_9AGAM</name>
<dbReference type="GO" id="GO:0003824">
    <property type="term" value="F:catalytic activity"/>
    <property type="evidence" value="ECO:0007669"/>
    <property type="project" value="InterPro"/>
</dbReference>
<feature type="domain" description="AB hydrolase-1" evidence="2">
    <location>
        <begin position="88"/>
        <end position="325"/>
    </location>
</feature>
<keyword evidence="1" id="KW-1133">Transmembrane helix</keyword>
<keyword evidence="1" id="KW-0472">Membrane</keyword>
<evidence type="ECO:0000259" key="2">
    <source>
        <dbReference type="Pfam" id="PF12697"/>
    </source>
</evidence>
<keyword evidence="4" id="KW-1185">Reference proteome</keyword>
<dbReference type="STRING" id="933084.A0A067QAL8"/>
<gene>
    <name evidence="3" type="ORF">JAAARDRAFT_27662</name>
</gene>
<dbReference type="SUPFAM" id="SSF53474">
    <property type="entry name" value="alpha/beta-Hydrolases"/>
    <property type="match status" value="1"/>
</dbReference>
<dbReference type="EMBL" id="KL197709">
    <property type="protein sequence ID" value="KDQ63984.1"/>
    <property type="molecule type" value="Genomic_DNA"/>
</dbReference>
<dbReference type="PANTHER" id="PTHR43194:SF2">
    <property type="entry name" value="PEROXISOMAL MEMBRANE PROTEIN LPX1"/>
    <property type="match status" value="1"/>
</dbReference>
<accession>A0A067QAL8</accession>
<dbReference type="Gene3D" id="3.40.50.1820">
    <property type="entry name" value="alpha/beta hydrolase"/>
    <property type="match status" value="1"/>
</dbReference>
<reference evidence="4" key="1">
    <citation type="journal article" date="2014" name="Proc. Natl. Acad. Sci. U.S.A.">
        <title>Extensive sampling of basidiomycete genomes demonstrates inadequacy of the white-rot/brown-rot paradigm for wood decay fungi.</title>
        <authorList>
            <person name="Riley R."/>
            <person name="Salamov A.A."/>
            <person name="Brown D.W."/>
            <person name="Nagy L.G."/>
            <person name="Floudas D."/>
            <person name="Held B.W."/>
            <person name="Levasseur A."/>
            <person name="Lombard V."/>
            <person name="Morin E."/>
            <person name="Otillar R."/>
            <person name="Lindquist E.A."/>
            <person name="Sun H."/>
            <person name="LaButti K.M."/>
            <person name="Schmutz J."/>
            <person name="Jabbour D."/>
            <person name="Luo H."/>
            <person name="Baker S.E."/>
            <person name="Pisabarro A.G."/>
            <person name="Walton J.D."/>
            <person name="Blanchette R.A."/>
            <person name="Henrissat B."/>
            <person name="Martin F."/>
            <person name="Cullen D."/>
            <person name="Hibbett D.S."/>
            <person name="Grigoriev I.V."/>
        </authorList>
    </citation>
    <scope>NUCLEOTIDE SEQUENCE [LARGE SCALE GENOMIC DNA]</scope>
    <source>
        <strain evidence="4">MUCL 33604</strain>
    </source>
</reference>
<dbReference type="PANTHER" id="PTHR43194">
    <property type="entry name" value="HYDROLASE ALPHA/BETA FOLD FAMILY"/>
    <property type="match status" value="1"/>
</dbReference>
<dbReference type="PRINTS" id="PR00111">
    <property type="entry name" value="ABHYDROLASE"/>
</dbReference>
<dbReference type="InterPro" id="IPR000639">
    <property type="entry name" value="Epox_hydrolase-like"/>
</dbReference>
<evidence type="ECO:0000313" key="3">
    <source>
        <dbReference type="EMBL" id="KDQ63984.1"/>
    </source>
</evidence>
<dbReference type="Proteomes" id="UP000027265">
    <property type="component" value="Unassembled WGS sequence"/>
</dbReference>
<dbReference type="InterPro" id="IPR029058">
    <property type="entry name" value="AB_hydrolase_fold"/>
</dbReference>